<dbReference type="Pfam" id="PF03734">
    <property type="entry name" value="YkuD"/>
    <property type="match status" value="1"/>
</dbReference>
<dbReference type="GO" id="GO:0071555">
    <property type="term" value="P:cell wall organization"/>
    <property type="evidence" value="ECO:0007669"/>
    <property type="project" value="UniProtKB-UniRule"/>
</dbReference>
<dbReference type="InterPro" id="IPR005490">
    <property type="entry name" value="LD_TPept_cat_dom"/>
</dbReference>
<feature type="active site" description="Proton donor/acceptor" evidence="9">
    <location>
        <position position="187"/>
    </location>
</feature>
<dbReference type="Proteomes" id="UP000027395">
    <property type="component" value="Chromosome"/>
</dbReference>
<feature type="domain" description="L,D-TPase catalytic" evidence="10">
    <location>
        <begin position="102"/>
        <end position="227"/>
    </location>
</feature>
<keyword evidence="8 9" id="KW-0961">Cell wall biogenesis/degradation</keyword>
<keyword evidence="4" id="KW-0808">Transferase</keyword>
<dbReference type="PANTHER" id="PTHR30582:SF24">
    <property type="entry name" value="L,D-TRANSPEPTIDASE ERFK_SRFK-RELATED"/>
    <property type="match status" value="1"/>
</dbReference>
<proteinExistence type="inferred from homology"/>
<evidence type="ECO:0000256" key="5">
    <source>
        <dbReference type="ARBA" id="ARBA00022801"/>
    </source>
</evidence>
<dbReference type="GO" id="GO:0018104">
    <property type="term" value="P:peptidoglycan-protein cross-linking"/>
    <property type="evidence" value="ECO:0007669"/>
    <property type="project" value="TreeGrafter"/>
</dbReference>
<keyword evidence="12" id="KW-1185">Reference proteome</keyword>
<dbReference type="PANTHER" id="PTHR30582">
    <property type="entry name" value="L,D-TRANSPEPTIDASE"/>
    <property type="match status" value="1"/>
</dbReference>
<evidence type="ECO:0000313" key="11">
    <source>
        <dbReference type="EMBL" id="KEI67745.1"/>
    </source>
</evidence>
<evidence type="ECO:0000313" key="12">
    <source>
        <dbReference type="Proteomes" id="UP000027395"/>
    </source>
</evidence>
<dbReference type="EMBL" id="CM002803">
    <property type="protein sequence ID" value="KEI67745.1"/>
    <property type="molecule type" value="Genomic_DNA"/>
</dbReference>
<keyword evidence="3" id="KW-0328">Glycosyltransferase</keyword>
<feature type="active site" description="Nucleophile" evidence="9">
    <location>
        <position position="203"/>
    </location>
</feature>
<dbReference type="PROSITE" id="PS52029">
    <property type="entry name" value="LD_TPASE"/>
    <property type="match status" value="1"/>
</dbReference>
<dbReference type="AlphaFoldDB" id="A0A073CUS0"/>
<comment type="pathway">
    <text evidence="1 9">Cell wall biogenesis; peptidoglycan biosynthesis.</text>
</comment>
<evidence type="ECO:0000256" key="9">
    <source>
        <dbReference type="PROSITE-ProRule" id="PRU01373"/>
    </source>
</evidence>
<keyword evidence="6 9" id="KW-0133">Cell shape</keyword>
<dbReference type="InterPro" id="IPR050979">
    <property type="entry name" value="LD-transpeptidase"/>
</dbReference>
<evidence type="ECO:0000256" key="7">
    <source>
        <dbReference type="ARBA" id="ARBA00022984"/>
    </source>
</evidence>
<dbReference type="CDD" id="cd16913">
    <property type="entry name" value="YkuD_like"/>
    <property type="match status" value="1"/>
</dbReference>
<dbReference type="GO" id="GO:0071972">
    <property type="term" value="F:peptidoglycan L,D-transpeptidase activity"/>
    <property type="evidence" value="ECO:0007669"/>
    <property type="project" value="TreeGrafter"/>
</dbReference>
<evidence type="ECO:0000256" key="4">
    <source>
        <dbReference type="ARBA" id="ARBA00022679"/>
    </source>
</evidence>
<evidence type="ECO:0000256" key="2">
    <source>
        <dbReference type="ARBA" id="ARBA00005992"/>
    </source>
</evidence>
<dbReference type="Gene3D" id="2.40.440.10">
    <property type="entry name" value="L,D-transpeptidase catalytic domain-like"/>
    <property type="match status" value="1"/>
</dbReference>
<evidence type="ECO:0000256" key="3">
    <source>
        <dbReference type="ARBA" id="ARBA00022676"/>
    </source>
</evidence>
<organism evidence="11 12">
    <name type="scientific">Planktothrix agardhii (strain NIVA-CYA 126/8)</name>
    <dbReference type="NCBI Taxonomy" id="388467"/>
    <lineage>
        <taxon>Bacteria</taxon>
        <taxon>Bacillati</taxon>
        <taxon>Cyanobacteriota</taxon>
        <taxon>Cyanophyceae</taxon>
        <taxon>Oscillatoriophycideae</taxon>
        <taxon>Oscillatoriales</taxon>
        <taxon>Microcoleaceae</taxon>
        <taxon>Planktothrix</taxon>
    </lineage>
</organism>
<dbReference type="HOGENOM" id="CLU_042399_4_0_3"/>
<dbReference type="GO" id="GO:0016757">
    <property type="term" value="F:glycosyltransferase activity"/>
    <property type="evidence" value="ECO:0007669"/>
    <property type="project" value="UniProtKB-KW"/>
</dbReference>
<dbReference type="PATRIC" id="fig|388467.6.peg.2834"/>
<accession>A0A073CUS0</accession>
<keyword evidence="7 9" id="KW-0573">Peptidoglycan synthesis</keyword>
<evidence type="ECO:0000256" key="6">
    <source>
        <dbReference type="ARBA" id="ARBA00022960"/>
    </source>
</evidence>
<evidence type="ECO:0000256" key="8">
    <source>
        <dbReference type="ARBA" id="ARBA00023316"/>
    </source>
</evidence>
<protein>
    <recommendedName>
        <fullName evidence="10">L,D-TPase catalytic domain-containing protein</fullName>
    </recommendedName>
</protein>
<dbReference type="InterPro" id="IPR038063">
    <property type="entry name" value="Transpep_catalytic_dom"/>
</dbReference>
<dbReference type="GO" id="GO:0008360">
    <property type="term" value="P:regulation of cell shape"/>
    <property type="evidence" value="ECO:0007669"/>
    <property type="project" value="UniProtKB-UniRule"/>
</dbReference>
<dbReference type="eggNOG" id="COG1376">
    <property type="taxonomic scope" value="Bacteria"/>
</dbReference>
<dbReference type="UniPathway" id="UPA00219"/>
<dbReference type="STRING" id="388467.A19Y_2888"/>
<name>A0A073CUS0_PLAA1</name>
<sequence length="228" mass="25552">MGRKTRKTRETIMNQSVKVNKNSAMVRVKSFQKYLTAVILGTTVLFGGVTKQSPALSIQPQNPILLAPSPVKFLTPHTPKFATSNLFPPPNNQLNDSIENNLRVVIKLNQRRVYLYQNQQLQSSYPIAVGREGWETPVGEYKVIEMISQPTWEHPFTGEIIPPGPDNPLGERWIGFWTDGKNYIGFHGTPNTETVGQAASHGCIRMFNQDVLALFQRVKIGTPVIVEP</sequence>
<gene>
    <name evidence="11" type="ORF">A19Y_2888</name>
</gene>
<reference evidence="11 12" key="1">
    <citation type="journal article" date="2014" name="Appl. Environ. Microbiol.">
        <title>Elucidation of insertion elements encoded on plasmids and in vitro construction of shuttle vectors from the toxic cyanobacterium Planktothrix.</title>
        <authorList>
            <person name="Christiansen G."/>
            <person name="Goesmann A."/>
            <person name="Kurmayer R."/>
        </authorList>
    </citation>
    <scope>NUCLEOTIDE SEQUENCE [LARGE SCALE GENOMIC DNA]</scope>
    <source>
        <strain evidence="11 12">NIVA-CYA 126/8</strain>
    </source>
</reference>
<dbReference type="SUPFAM" id="SSF141523">
    <property type="entry name" value="L,D-transpeptidase catalytic domain-like"/>
    <property type="match status" value="1"/>
</dbReference>
<dbReference type="GO" id="GO:0005576">
    <property type="term" value="C:extracellular region"/>
    <property type="evidence" value="ECO:0007669"/>
    <property type="project" value="TreeGrafter"/>
</dbReference>
<evidence type="ECO:0000259" key="10">
    <source>
        <dbReference type="PROSITE" id="PS52029"/>
    </source>
</evidence>
<comment type="similarity">
    <text evidence="2">Belongs to the YkuD family.</text>
</comment>
<evidence type="ECO:0000256" key="1">
    <source>
        <dbReference type="ARBA" id="ARBA00004752"/>
    </source>
</evidence>
<keyword evidence="5" id="KW-0378">Hydrolase</keyword>